<keyword evidence="7" id="KW-0460">Magnesium</keyword>
<evidence type="ECO:0000256" key="8">
    <source>
        <dbReference type="ARBA" id="ARBA00022912"/>
    </source>
</evidence>
<keyword evidence="9" id="KW-0464">Manganese</keyword>
<dbReference type="RefSeq" id="XP_044961254.1">
    <property type="nucleotide sequence ID" value="XM_045105319.1"/>
</dbReference>
<evidence type="ECO:0000256" key="3">
    <source>
        <dbReference type="ARBA" id="ARBA00006702"/>
    </source>
</evidence>
<dbReference type="InterPro" id="IPR001932">
    <property type="entry name" value="PPM-type_phosphatase-like_dom"/>
</dbReference>
<dbReference type="InterPro" id="IPR015655">
    <property type="entry name" value="PP2C"/>
</dbReference>
<dbReference type="PANTHER" id="PTHR47992">
    <property type="entry name" value="PROTEIN PHOSPHATASE"/>
    <property type="match status" value="1"/>
</dbReference>
<dbReference type="CDD" id="cd00143">
    <property type="entry name" value="PP2Cc"/>
    <property type="match status" value="1"/>
</dbReference>
<dbReference type="GO" id="GO:1902531">
    <property type="term" value="P:regulation of intracellular signal transduction"/>
    <property type="evidence" value="ECO:0000318"/>
    <property type="project" value="GO_Central"/>
</dbReference>
<comment type="cofactor">
    <cofactor evidence="1">
        <name>Mn(2+)</name>
        <dbReference type="ChEBI" id="CHEBI:29035"/>
    </cofactor>
</comment>
<evidence type="ECO:0000256" key="9">
    <source>
        <dbReference type="ARBA" id="ARBA00023211"/>
    </source>
</evidence>
<comment type="cofactor">
    <cofactor evidence="2">
        <name>Mg(2+)</name>
        <dbReference type="ChEBI" id="CHEBI:18420"/>
    </cofactor>
</comment>
<evidence type="ECO:0000256" key="1">
    <source>
        <dbReference type="ARBA" id="ARBA00001936"/>
    </source>
</evidence>
<dbReference type="Pfam" id="PF00481">
    <property type="entry name" value="PP2C"/>
    <property type="match status" value="1"/>
</dbReference>
<evidence type="ECO:0000259" key="13">
    <source>
        <dbReference type="PROSITE" id="PS51746"/>
    </source>
</evidence>
<dbReference type="GO" id="GO:0004722">
    <property type="term" value="F:protein serine/threonine phosphatase activity"/>
    <property type="evidence" value="ECO:0000318"/>
    <property type="project" value="GO_Central"/>
</dbReference>
<comment type="catalytic activity">
    <reaction evidence="11">
        <text>O-phospho-L-threonyl-[protein] + H2O = L-threonyl-[protein] + phosphate</text>
        <dbReference type="Rhea" id="RHEA:47004"/>
        <dbReference type="Rhea" id="RHEA-COMP:11060"/>
        <dbReference type="Rhea" id="RHEA-COMP:11605"/>
        <dbReference type="ChEBI" id="CHEBI:15377"/>
        <dbReference type="ChEBI" id="CHEBI:30013"/>
        <dbReference type="ChEBI" id="CHEBI:43474"/>
        <dbReference type="ChEBI" id="CHEBI:61977"/>
        <dbReference type="EC" id="3.1.3.16"/>
    </reaction>
</comment>
<dbReference type="PROSITE" id="PS51746">
    <property type="entry name" value="PPM_2"/>
    <property type="match status" value="1"/>
</dbReference>
<feature type="domain" description="PPM-type phosphatase" evidence="13">
    <location>
        <begin position="61"/>
        <end position="334"/>
    </location>
</feature>
<dbReference type="AlphaFoldDB" id="A0A8I7BD14"/>
<dbReference type="GeneID" id="123412373"/>
<gene>
    <name evidence="14" type="primary">LOC123412373</name>
</gene>
<evidence type="ECO:0000256" key="5">
    <source>
        <dbReference type="ARBA" id="ARBA00022723"/>
    </source>
</evidence>
<evidence type="ECO:0000256" key="4">
    <source>
        <dbReference type="ARBA" id="ARBA00013081"/>
    </source>
</evidence>
<dbReference type="SUPFAM" id="SSF81606">
    <property type="entry name" value="PP2C-like"/>
    <property type="match status" value="1"/>
</dbReference>
<comment type="catalytic activity">
    <reaction evidence="10">
        <text>O-phospho-L-seryl-[protein] + H2O = L-seryl-[protein] + phosphate</text>
        <dbReference type="Rhea" id="RHEA:20629"/>
        <dbReference type="Rhea" id="RHEA-COMP:9863"/>
        <dbReference type="Rhea" id="RHEA-COMP:11604"/>
        <dbReference type="ChEBI" id="CHEBI:15377"/>
        <dbReference type="ChEBI" id="CHEBI:29999"/>
        <dbReference type="ChEBI" id="CHEBI:43474"/>
        <dbReference type="ChEBI" id="CHEBI:83421"/>
        <dbReference type="EC" id="3.1.3.16"/>
    </reaction>
</comment>
<dbReference type="Proteomes" id="UP000011116">
    <property type="component" value="Chromosome 7H"/>
</dbReference>
<evidence type="ECO:0000256" key="2">
    <source>
        <dbReference type="ARBA" id="ARBA00001946"/>
    </source>
</evidence>
<dbReference type="EC" id="3.1.3.16" evidence="4"/>
<keyword evidence="8 12" id="KW-0904">Protein phosphatase</keyword>
<evidence type="ECO:0000256" key="11">
    <source>
        <dbReference type="ARBA" id="ARBA00048336"/>
    </source>
</evidence>
<dbReference type="SMART" id="SM00331">
    <property type="entry name" value="PP2C_SIG"/>
    <property type="match status" value="1"/>
</dbReference>
<evidence type="ECO:0000256" key="10">
    <source>
        <dbReference type="ARBA" id="ARBA00047761"/>
    </source>
</evidence>
<evidence type="ECO:0000256" key="12">
    <source>
        <dbReference type="RuleBase" id="RU003465"/>
    </source>
</evidence>
<comment type="similarity">
    <text evidence="3 12">Belongs to the PP2C family.</text>
</comment>
<dbReference type="SMART" id="SM00332">
    <property type="entry name" value="PP2Cc"/>
    <property type="match status" value="1"/>
</dbReference>
<name>A0A8I7BD14_HORVV</name>
<dbReference type="Gramene" id="HORVU.MOREX.r2.7HG0532550.1">
    <property type="protein sequence ID" value="HORVU.MOREX.r2.7HG0532550.1"/>
    <property type="gene ID" value="HORVU.MOREX.r2.7HG0532550"/>
</dbReference>
<organism evidence="14 15">
    <name type="scientific">Hordeum vulgare subsp. vulgare</name>
    <name type="common">Domesticated barley</name>
    <dbReference type="NCBI Taxonomy" id="112509"/>
    <lineage>
        <taxon>Eukaryota</taxon>
        <taxon>Viridiplantae</taxon>
        <taxon>Streptophyta</taxon>
        <taxon>Embryophyta</taxon>
        <taxon>Tracheophyta</taxon>
        <taxon>Spermatophyta</taxon>
        <taxon>Magnoliopsida</taxon>
        <taxon>Liliopsida</taxon>
        <taxon>Poales</taxon>
        <taxon>Poaceae</taxon>
        <taxon>BOP clade</taxon>
        <taxon>Pooideae</taxon>
        <taxon>Triticodae</taxon>
        <taxon>Triticeae</taxon>
        <taxon>Hordeinae</taxon>
        <taxon>Hordeum</taxon>
    </lineage>
</organism>
<reference evidence="14" key="2">
    <citation type="submission" date="2020-10" db="EMBL/GenBank/DDBJ databases">
        <authorList>
            <person name="Scholz U."/>
            <person name="Mascher M."/>
            <person name="Fiebig A."/>
        </authorList>
    </citation>
    <scope>NUCLEOTIDE SEQUENCE [LARGE SCALE GENOMIC DNA]</scope>
    <source>
        <strain evidence="14">cv. Morex</strain>
    </source>
</reference>
<dbReference type="InterPro" id="IPR000222">
    <property type="entry name" value="PP2C_BS"/>
</dbReference>
<dbReference type="KEGG" id="hvg:123412373"/>
<reference evidence="14" key="3">
    <citation type="submission" date="2022-01" db="UniProtKB">
        <authorList>
            <consortium name="EnsemblPlants"/>
        </authorList>
    </citation>
    <scope>IDENTIFICATION</scope>
    <source>
        <strain evidence="14">subsp. vulgare</strain>
    </source>
</reference>
<keyword evidence="5" id="KW-0479">Metal-binding</keyword>
<evidence type="ECO:0000256" key="7">
    <source>
        <dbReference type="ARBA" id="ARBA00022842"/>
    </source>
</evidence>
<dbReference type="OrthoDB" id="10264738at2759"/>
<evidence type="ECO:0000313" key="15">
    <source>
        <dbReference type="Proteomes" id="UP000011116"/>
    </source>
</evidence>
<keyword evidence="15" id="KW-1185">Reference proteome</keyword>
<accession>A0A8I7BD14</accession>
<dbReference type="GO" id="GO:0046872">
    <property type="term" value="F:metal ion binding"/>
    <property type="evidence" value="ECO:0007669"/>
    <property type="project" value="UniProtKB-KW"/>
</dbReference>
<dbReference type="EnsemblPlants" id="HORVU.MOREX.r3.7HG0640930.1">
    <property type="protein sequence ID" value="HORVU.MOREX.r3.7HG0640930.1"/>
    <property type="gene ID" value="HORVU.MOREX.r3.7HG0640930"/>
</dbReference>
<dbReference type="Gene3D" id="3.60.40.10">
    <property type="entry name" value="PPM-type phosphatase domain"/>
    <property type="match status" value="1"/>
</dbReference>
<keyword evidence="6 12" id="KW-0378">Hydrolase</keyword>
<evidence type="ECO:0000256" key="6">
    <source>
        <dbReference type="ARBA" id="ARBA00022801"/>
    </source>
</evidence>
<dbReference type="PROSITE" id="PS01032">
    <property type="entry name" value="PPM_1"/>
    <property type="match status" value="1"/>
</dbReference>
<evidence type="ECO:0000313" key="14">
    <source>
        <dbReference type="EnsemblPlants" id="HORVU.MOREX.r3.7HG0640930.1"/>
    </source>
</evidence>
<dbReference type="InterPro" id="IPR036457">
    <property type="entry name" value="PPM-type-like_dom_sf"/>
</dbReference>
<proteinExistence type="inferred from homology"/>
<protein>
    <recommendedName>
        <fullName evidence="4">protein-serine/threonine phosphatase</fullName>
        <ecNumber evidence="4">3.1.3.16</ecNumber>
    </recommendedName>
</protein>
<sequence length="338" mass="35829">MKMFSCFGIRTRPAQPALAKDQSVVGINNVPAAGDGCHLRSPVGKEAEGSGALVRAAWRGAYGAAGKSREHGVAMQDTVSMRPSFCTWVDGSRMHFFAVFDGHGGPVVSALLRDHMHAILAEELTGAAAAHRKKQHQDEGAEVCAWKGALRQSFARADELAASAVPRGTIMGSTAVVALVVGGRILVANCGDSRAVLCRAGRAVPLSQDHKQPARPDEMAAGGVMHHNDGPTGSRALGHTFLNPEITCEPDITITARSDDDDCLILASNGLWGVISNQKACYVARKCLEDKSKNVNAPAGKEEEVRCVCAAIRLTNLAINEHSHDDISVVVLDLKVRC</sequence>
<dbReference type="SMR" id="A0A8I7BD14"/>
<dbReference type="Gramene" id="HORVU.MOREX.r3.7HG0640930.1">
    <property type="protein sequence ID" value="HORVU.MOREX.r3.7HG0640930.1"/>
    <property type="gene ID" value="HORVU.MOREX.r3.7HG0640930"/>
</dbReference>
<reference evidence="15" key="1">
    <citation type="journal article" date="2012" name="Nature">
        <title>A physical, genetic and functional sequence assembly of the barley genome.</title>
        <authorList>
            <consortium name="The International Barley Genome Sequencing Consortium"/>
            <person name="Mayer K.F."/>
            <person name="Waugh R."/>
            <person name="Brown J.W."/>
            <person name="Schulman A."/>
            <person name="Langridge P."/>
            <person name="Platzer M."/>
            <person name="Fincher G.B."/>
            <person name="Muehlbauer G.J."/>
            <person name="Sato K."/>
            <person name="Close T.J."/>
            <person name="Wise R.P."/>
            <person name="Stein N."/>
        </authorList>
    </citation>
    <scope>NUCLEOTIDE SEQUENCE [LARGE SCALE GENOMIC DNA]</scope>
    <source>
        <strain evidence="15">cv. Morex</strain>
    </source>
</reference>